<dbReference type="Proteomes" id="UP000594261">
    <property type="component" value="Chromosome 6"/>
</dbReference>
<dbReference type="EnsemblPlants" id="QL06p035486:mrna">
    <property type="protein sequence ID" value="QL06p035486:mrna"/>
    <property type="gene ID" value="QL06p035486"/>
</dbReference>
<dbReference type="Pfam" id="PF03492">
    <property type="entry name" value="Methyltransf_7"/>
    <property type="match status" value="1"/>
</dbReference>
<dbReference type="PANTHER" id="PTHR31009">
    <property type="entry name" value="S-ADENOSYL-L-METHIONINE:CARBOXYL METHYLTRANSFERASE FAMILY PROTEIN"/>
    <property type="match status" value="1"/>
</dbReference>
<proteinExistence type="predicted"/>
<dbReference type="EMBL" id="LRBV02000006">
    <property type="status" value="NOT_ANNOTATED_CDS"/>
    <property type="molecule type" value="Genomic_DNA"/>
</dbReference>
<dbReference type="AlphaFoldDB" id="A0A7N2R6R8"/>
<keyword evidence="2" id="KW-1185">Reference proteome</keyword>
<dbReference type="GO" id="GO:0008168">
    <property type="term" value="F:methyltransferase activity"/>
    <property type="evidence" value="ECO:0007669"/>
    <property type="project" value="InterPro"/>
</dbReference>
<dbReference type="OMA" id="NTICETP"/>
<dbReference type="InterPro" id="IPR005299">
    <property type="entry name" value="MeTrfase_7"/>
</dbReference>
<dbReference type="Gene3D" id="3.40.50.150">
    <property type="entry name" value="Vaccinia Virus protein VP39"/>
    <property type="match status" value="1"/>
</dbReference>
<evidence type="ECO:0000313" key="2">
    <source>
        <dbReference type="Proteomes" id="UP000594261"/>
    </source>
</evidence>
<dbReference type="SUPFAM" id="SSF53335">
    <property type="entry name" value="S-adenosyl-L-methionine-dependent methyltransferases"/>
    <property type="match status" value="1"/>
</dbReference>
<organism evidence="1 2">
    <name type="scientific">Quercus lobata</name>
    <name type="common">Valley oak</name>
    <dbReference type="NCBI Taxonomy" id="97700"/>
    <lineage>
        <taxon>Eukaryota</taxon>
        <taxon>Viridiplantae</taxon>
        <taxon>Streptophyta</taxon>
        <taxon>Embryophyta</taxon>
        <taxon>Tracheophyta</taxon>
        <taxon>Spermatophyta</taxon>
        <taxon>Magnoliopsida</taxon>
        <taxon>eudicotyledons</taxon>
        <taxon>Gunneridae</taxon>
        <taxon>Pentapetalae</taxon>
        <taxon>rosids</taxon>
        <taxon>fabids</taxon>
        <taxon>Fagales</taxon>
        <taxon>Fagaceae</taxon>
        <taxon>Quercus</taxon>
    </lineage>
</organism>
<reference evidence="1 2" key="1">
    <citation type="journal article" date="2016" name="G3 (Bethesda)">
        <title>First Draft Assembly and Annotation of the Genome of a California Endemic Oak Quercus lobata Nee (Fagaceae).</title>
        <authorList>
            <person name="Sork V.L."/>
            <person name="Fitz-Gibbon S.T."/>
            <person name="Puiu D."/>
            <person name="Crepeau M."/>
            <person name="Gugger P.F."/>
            <person name="Sherman R."/>
            <person name="Stevens K."/>
            <person name="Langley C.H."/>
            <person name="Pellegrini M."/>
            <person name="Salzberg S.L."/>
        </authorList>
    </citation>
    <scope>NUCLEOTIDE SEQUENCE [LARGE SCALE GENOMIC DNA]</scope>
    <source>
        <strain evidence="1 2">cv. SW786</strain>
    </source>
</reference>
<sequence length="132" mass="14496">MTKPIAEEAITNLYCSTLPRSLAIADLGCSSGPNTLFMVSELIKEVDKLGQKLGPESPEYQVFLNDLLGNDFNTIFKSLPSFQKEIMSYQLGPGAGPCLFSGTPGSFYGRLFPSNSLHFVHSSFSLHWLSQK</sequence>
<dbReference type="Gramene" id="QL06p035486:mrna">
    <property type="protein sequence ID" value="QL06p035486:mrna"/>
    <property type="gene ID" value="QL06p035486"/>
</dbReference>
<reference evidence="1" key="2">
    <citation type="submission" date="2021-01" db="UniProtKB">
        <authorList>
            <consortium name="EnsemblPlants"/>
        </authorList>
    </citation>
    <scope>IDENTIFICATION</scope>
</reference>
<accession>A0A7N2R6R8</accession>
<evidence type="ECO:0000313" key="1">
    <source>
        <dbReference type="EnsemblPlants" id="QL06p035486:mrna"/>
    </source>
</evidence>
<dbReference type="InParanoid" id="A0A7N2R6R8"/>
<name>A0A7N2R6R8_QUELO</name>
<dbReference type="InterPro" id="IPR029063">
    <property type="entry name" value="SAM-dependent_MTases_sf"/>
</dbReference>
<protein>
    <submittedName>
        <fullName evidence="1">Uncharacterized protein</fullName>
    </submittedName>
</protein>